<organism evidence="4 5">
    <name type="scientific">Candidatus Taylorbacteria bacterium RIFCSPHIGHO2_02_FULL_46_13</name>
    <dbReference type="NCBI Taxonomy" id="1802312"/>
    <lineage>
        <taxon>Bacteria</taxon>
        <taxon>Candidatus Tayloriibacteriota</taxon>
    </lineage>
</organism>
<comment type="caution">
    <text evidence="4">The sequence shown here is derived from an EMBL/GenBank/DDBJ whole genome shotgun (WGS) entry which is preliminary data.</text>
</comment>
<dbReference type="STRING" id="1802312.A3C06_02970"/>
<dbReference type="Proteomes" id="UP000177565">
    <property type="component" value="Unassembled WGS sequence"/>
</dbReference>
<evidence type="ECO:0000256" key="1">
    <source>
        <dbReference type="ARBA" id="ARBA00022679"/>
    </source>
</evidence>
<dbReference type="SUPFAM" id="SSF52374">
    <property type="entry name" value="Nucleotidylyl transferase"/>
    <property type="match status" value="1"/>
</dbReference>
<dbReference type="InterPro" id="IPR050385">
    <property type="entry name" value="Archaeal_FAD_synthase"/>
</dbReference>
<evidence type="ECO:0000313" key="5">
    <source>
        <dbReference type="Proteomes" id="UP000177565"/>
    </source>
</evidence>
<feature type="domain" description="Cytidyltransferase-like" evidence="3">
    <location>
        <begin position="24"/>
        <end position="159"/>
    </location>
</feature>
<dbReference type="InterPro" id="IPR014729">
    <property type="entry name" value="Rossmann-like_a/b/a_fold"/>
</dbReference>
<gene>
    <name evidence="4" type="ORF">A3C06_02970</name>
</gene>
<evidence type="ECO:0000256" key="2">
    <source>
        <dbReference type="ARBA" id="ARBA00022695"/>
    </source>
</evidence>
<proteinExistence type="predicted"/>
<dbReference type="NCBIfam" id="TIGR00125">
    <property type="entry name" value="cyt_tran_rel"/>
    <property type="match status" value="1"/>
</dbReference>
<dbReference type="PANTHER" id="PTHR43793:SF2">
    <property type="entry name" value="BIFUNCTIONAL PROTEIN HLDE"/>
    <property type="match status" value="1"/>
</dbReference>
<protein>
    <recommendedName>
        <fullName evidence="3">Cytidyltransferase-like domain-containing protein</fullName>
    </recommendedName>
</protein>
<evidence type="ECO:0000259" key="3">
    <source>
        <dbReference type="Pfam" id="PF01467"/>
    </source>
</evidence>
<dbReference type="PANTHER" id="PTHR43793">
    <property type="entry name" value="FAD SYNTHASE"/>
    <property type="match status" value="1"/>
</dbReference>
<dbReference type="Pfam" id="PF01467">
    <property type="entry name" value="CTP_transf_like"/>
    <property type="match status" value="1"/>
</dbReference>
<name>A0A1G2MRM8_9BACT</name>
<accession>A0A1G2MRM8</accession>
<keyword evidence="2" id="KW-0548">Nucleotidyltransferase</keyword>
<sequence>MSIIDGKELSSIREKHKDEKIVFCSGSFDLTHAGHVLFFEDCKKYGDILVVMVGNDSILRIYKGAERPVLNQHIRLKMVSSIKSVTYALLDQNLLSTDLLSGLNSVFSTLKPDYYVITTDAFDIPKRRELLKSSPTKLVILERACPPEFEAISTTKIIEKIKSIKPQGGVLDP</sequence>
<dbReference type="GO" id="GO:0016779">
    <property type="term" value="F:nucleotidyltransferase activity"/>
    <property type="evidence" value="ECO:0007669"/>
    <property type="project" value="UniProtKB-KW"/>
</dbReference>
<dbReference type="EMBL" id="MHRQ01000020">
    <property type="protein sequence ID" value="OHA26513.1"/>
    <property type="molecule type" value="Genomic_DNA"/>
</dbReference>
<reference evidence="4 5" key="1">
    <citation type="journal article" date="2016" name="Nat. Commun.">
        <title>Thousands of microbial genomes shed light on interconnected biogeochemical processes in an aquifer system.</title>
        <authorList>
            <person name="Anantharaman K."/>
            <person name="Brown C.T."/>
            <person name="Hug L.A."/>
            <person name="Sharon I."/>
            <person name="Castelle C.J."/>
            <person name="Probst A.J."/>
            <person name="Thomas B.C."/>
            <person name="Singh A."/>
            <person name="Wilkins M.J."/>
            <person name="Karaoz U."/>
            <person name="Brodie E.L."/>
            <person name="Williams K.H."/>
            <person name="Hubbard S.S."/>
            <person name="Banfield J.F."/>
        </authorList>
    </citation>
    <scope>NUCLEOTIDE SEQUENCE [LARGE SCALE GENOMIC DNA]</scope>
</reference>
<dbReference type="Gene3D" id="3.40.50.620">
    <property type="entry name" value="HUPs"/>
    <property type="match status" value="1"/>
</dbReference>
<dbReference type="AlphaFoldDB" id="A0A1G2MRM8"/>
<keyword evidence="1" id="KW-0808">Transferase</keyword>
<dbReference type="InterPro" id="IPR004821">
    <property type="entry name" value="Cyt_trans-like"/>
</dbReference>
<evidence type="ECO:0000313" key="4">
    <source>
        <dbReference type="EMBL" id="OHA26513.1"/>
    </source>
</evidence>